<proteinExistence type="inferred from homology"/>
<dbReference type="SUPFAM" id="SSF56801">
    <property type="entry name" value="Acetyl-CoA synthetase-like"/>
    <property type="match status" value="1"/>
</dbReference>
<dbReference type="AlphaFoldDB" id="A0A7N0VBZ9"/>
<reference evidence="3" key="1">
    <citation type="submission" date="2021-01" db="UniProtKB">
        <authorList>
            <consortium name="EnsemblPlants"/>
        </authorList>
    </citation>
    <scope>IDENTIFICATION</scope>
</reference>
<dbReference type="GO" id="GO:0016874">
    <property type="term" value="F:ligase activity"/>
    <property type="evidence" value="ECO:0007669"/>
    <property type="project" value="UniProtKB-KW"/>
</dbReference>
<name>A0A7N0VBZ9_KALFE</name>
<dbReference type="PANTHER" id="PTHR43859:SF57">
    <property type="entry name" value="ACYL-ACTIVATING ENZYME 8-RELATED"/>
    <property type="match status" value="1"/>
</dbReference>
<comment type="similarity">
    <text evidence="1">Belongs to the ATP-dependent AMP-binding enzyme family.</text>
</comment>
<evidence type="ECO:0000313" key="3">
    <source>
        <dbReference type="EnsemblPlants" id="Kaladp0515s0035.1.v1.1.CDS.1"/>
    </source>
</evidence>
<protein>
    <submittedName>
        <fullName evidence="3">Uncharacterized protein</fullName>
    </submittedName>
</protein>
<evidence type="ECO:0000256" key="1">
    <source>
        <dbReference type="ARBA" id="ARBA00006432"/>
    </source>
</evidence>
<evidence type="ECO:0000313" key="4">
    <source>
        <dbReference type="Proteomes" id="UP000594263"/>
    </source>
</evidence>
<dbReference type="Gene3D" id="3.40.50.980">
    <property type="match status" value="1"/>
</dbReference>
<evidence type="ECO:0000256" key="2">
    <source>
        <dbReference type="ARBA" id="ARBA00022598"/>
    </source>
</evidence>
<dbReference type="Proteomes" id="UP000594263">
    <property type="component" value="Unplaced"/>
</dbReference>
<accession>A0A7N0VBZ9</accession>
<dbReference type="PANTHER" id="PTHR43859">
    <property type="entry name" value="ACYL-ACTIVATING ENZYME"/>
    <property type="match status" value="1"/>
</dbReference>
<sequence length="66" mass="7163">MYELQFAVPMAGAVITSVNTRLDARTVSVLLKHSGSKLLFVDYAMFGFGAVLVCPHKLAELESFAT</sequence>
<keyword evidence="2" id="KW-0436">Ligase</keyword>
<keyword evidence="4" id="KW-1185">Reference proteome</keyword>
<dbReference type="EnsemblPlants" id="Kaladp0515s0035.1.v1.1">
    <property type="protein sequence ID" value="Kaladp0515s0035.1.v1.1.CDS.1"/>
    <property type="gene ID" value="Kaladp0515s0035.v1.1"/>
</dbReference>
<dbReference type="Gramene" id="Kaladp0515s0035.1.v1.1">
    <property type="protein sequence ID" value="Kaladp0515s0035.1.v1.1.CDS.1"/>
    <property type="gene ID" value="Kaladp0515s0035.v1.1"/>
</dbReference>
<organism evidence="3 4">
    <name type="scientific">Kalanchoe fedtschenkoi</name>
    <name type="common">Lavender scallops</name>
    <name type="synonym">South American air plant</name>
    <dbReference type="NCBI Taxonomy" id="63787"/>
    <lineage>
        <taxon>Eukaryota</taxon>
        <taxon>Viridiplantae</taxon>
        <taxon>Streptophyta</taxon>
        <taxon>Embryophyta</taxon>
        <taxon>Tracheophyta</taxon>
        <taxon>Spermatophyta</taxon>
        <taxon>Magnoliopsida</taxon>
        <taxon>eudicotyledons</taxon>
        <taxon>Gunneridae</taxon>
        <taxon>Pentapetalae</taxon>
        <taxon>Saxifragales</taxon>
        <taxon>Crassulaceae</taxon>
        <taxon>Kalanchoe</taxon>
    </lineage>
</organism>